<feature type="compositionally biased region" description="Acidic residues" evidence="6">
    <location>
        <begin position="62"/>
        <end position="80"/>
    </location>
</feature>
<dbReference type="PANTHER" id="PTHR24379:SF121">
    <property type="entry name" value="C2H2-TYPE DOMAIN-CONTAINING PROTEIN"/>
    <property type="match status" value="1"/>
</dbReference>
<dbReference type="EMBL" id="NWSH01002557">
    <property type="protein sequence ID" value="PCG67994.1"/>
    <property type="molecule type" value="Genomic_DNA"/>
</dbReference>
<dbReference type="PANTHER" id="PTHR24379">
    <property type="entry name" value="KRAB AND ZINC FINGER DOMAIN-CONTAINING"/>
    <property type="match status" value="1"/>
</dbReference>
<feature type="domain" description="C2H2-type" evidence="7">
    <location>
        <begin position="346"/>
        <end position="374"/>
    </location>
</feature>
<dbReference type="SMART" id="SM00355">
    <property type="entry name" value="ZnF_C2H2"/>
    <property type="match status" value="10"/>
</dbReference>
<accession>A0A2A4J8Y5</accession>
<feature type="compositionally biased region" description="Basic and acidic residues" evidence="6">
    <location>
        <begin position="204"/>
        <end position="235"/>
    </location>
</feature>
<keyword evidence="1" id="KW-0479">Metal-binding</keyword>
<feature type="domain" description="C2H2-type" evidence="7">
    <location>
        <begin position="497"/>
        <end position="525"/>
    </location>
</feature>
<feature type="domain" description="C2H2-type" evidence="7">
    <location>
        <begin position="374"/>
        <end position="402"/>
    </location>
</feature>
<protein>
    <recommendedName>
        <fullName evidence="7">C2H2-type domain-containing protein</fullName>
    </recommendedName>
</protein>
<dbReference type="STRING" id="7102.A0A2A4J8Y5"/>
<keyword evidence="2" id="KW-0677">Repeat</keyword>
<feature type="compositionally biased region" description="Basic and acidic residues" evidence="6">
    <location>
        <begin position="31"/>
        <end position="50"/>
    </location>
</feature>
<dbReference type="Pfam" id="PF00096">
    <property type="entry name" value="zf-C2H2"/>
    <property type="match status" value="2"/>
</dbReference>
<evidence type="ECO:0000313" key="8">
    <source>
        <dbReference type="EMBL" id="PCG67994.1"/>
    </source>
</evidence>
<organism evidence="8">
    <name type="scientific">Heliothis virescens</name>
    <name type="common">Tobacco budworm moth</name>
    <dbReference type="NCBI Taxonomy" id="7102"/>
    <lineage>
        <taxon>Eukaryota</taxon>
        <taxon>Metazoa</taxon>
        <taxon>Ecdysozoa</taxon>
        <taxon>Arthropoda</taxon>
        <taxon>Hexapoda</taxon>
        <taxon>Insecta</taxon>
        <taxon>Pterygota</taxon>
        <taxon>Neoptera</taxon>
        <taxon>Endopterygota</taxon>
        <taxon>Lepidoptera</taxon>
        <taxon>Glossata</taxon>
        <taxon>Ditrysia</taxon>
        <taxon>Noctuoidea</taxon>
        <taxon>Noctuidae</taxon>
        <taxon>Heliothinae</taxon>
        <taxon>Heliothis</taxon>
    </lineage>
</organism>
<dbReference type="InterPro" id="IPR036236">
    <property type="entry name" value="Znf_C2H2_sf"/>
</dbReference>
<keyword evidence="3 5" id="KW-0863">Zinc-finger</keyword>
<evidence type="ECO:0000259" key="7">
    <source>
        <dbReference type="PROSITE" id="PS50157"/>
    </source>
</evidence>
<dbReference type="Gene3D" id="3.30.160.60">
    <property type="entry name" value="Classic Zinc Finger"/>
    <property type="match status" value="5"/>
</dbReference>
<reference evidence="8" key="1">
    <citation type="submission" date="2017-09" db="EMBL/GenBank/DDBJ databases">
        <title>Contemporary evolution of a Lepidopteran species, Heliothis virescens, in response to modern agricultural practices.</title>
        <authorList>
            <person name="Fritz M.L."/>
            <person name="Deyonke A.M."/>
            <person name="Papanicolaou A."/>
            <person name="Micinski S."/>
            <person name="Westbrook J."/>
            <person name="Gould F."/>
        </authorList>
    </citation>
    <scope>NUCLEOTIDE SEQUENCE [LARGE SCALE GENOMIC DNA]</scope>
    <source>
        <strain evidence="8">HvINT-</strain>
        <tissue evidence="8">Whole body</tissue>
    </source>
</reference>
<feature type="region of interest" description="Disordered" evidence="6">
    <location>
        <begin position="1"/>
        <end position="252"/>
    </location>
</feature>
<evidence type="ECO:0000256" key="1">
    <source>
        <dbReference type="ARBA" id="ARBA00022723"/>
    </source>
</evidence>
<comment type="caution">
    <text evidence="8">The sequence shown here is derived from an EMBL/GenBank/DDBJ whole genome shotgun (WGS) entry which is preliminary data.</text>
</comment>
<feature type="domain" description="C2H2-type" evidence="7">
    <location>
        <begin position="291"/>
        <end position="318"/>
    </location>
</feature>
<dbReference type="SUPFAM" id="SSF57667">
    <property type="entry name" value="beta-beta-alpha zinc fingers"/>
    <property type="match status" value="4"/>
</dbReference>
<evidence type="ECO:0000256" key="3">
    <source>
        <dbReference type="ARBA" id="ARBA00022771"/>
    </source>
</evidence>
<sequence>MEDSVAEPTLVEITVKPEPMDFEEPENSGNSEDKQPTGVKEEEIWIKSEPIEVESQNSVEREEQETQSENESSSSEEDDGKNETKDLKSKSPKKSSKKKLDEEVKLENEIKEEDGKSSENQETKDEKNATETSNEQPAENTQPKIKEEEIWIKSEPIEVESQNSVEREEQETQSENESSSSEEDDGKNETKDLKSKSPKKSSKKKLDEEVKLENEIKEEDGKSSENQETKDEKNATETSNEQPAENTQPKMETHLMYSYEVTKNIEIVTINEEERQKEYEETLKTRQHMRHVCEHCAVGFVLKHAYDVHMKVHSPESGDYECLICHSRLKTADMLYRHRLRHYRRYRCLLCWMRFKDKDTAACHVMNDHTGESFECDHCGRGFKRPQYLKRHVEQYHTKPHRLVCGVCFRVFHERGWYRSHIRTHNEEVRAKTVRLPATCEICSRDYKNKASLKRHLLTHDEDVNCDICYEKCKNRITLGQHYLKVHNEKYVGAHEETCPQCERVCATRAMLKRHVQRMHSDRTKKYQCDYCQRLYLTKGENKQVLNRHKKSHSNEMYPCNECGLLFKTQPYVKVHYQLKHLNMTRAEINAQRKANRNKPNMHKTTNWEPPISNKKKSTTAAKNAEDPLLVQESEIQVKIEREEDLQVPTFQTFADISRE</sequence>
<feature type="compositionally biased region" description="Acidic residues" evidence="6">
    <location>
        <begin position="168"/>
        <end position="186"/>
    </location>
</feature>
<feature type="compositionally biased region" description="Polar residues" evidence="6">
    <location>
        <begin position="130"/>
        <end position="143"/>
    </location>
</feature>
<keyword evidence="4" id="KW-0862">Zinc</keyword>
<feature type="domain" description="C2H2-type" evidence="7">
    <location>
        <begin position="438"/>
        <end position="465"/>
    </location>
</feature>
<dbReference type="GO" id="GO:0008270">
    <property type="term" value="F:zinc ion binding"/>
    <property type="evidence" value="ECO:0007669"/>
    <property type="project" value="UniProtKB-KW"/>
</dbReference>
<dbReference type="PROSITE" id="PS50157">
    <property type="entry name" value="ZINC_FINGER_C2H2_2"/>
    <property type="match status" value="7"/>
</dbReference>
<evidence type="ECO:0000256" key="2">
    <source>
        <dbReference type="ARBA" id="ARBA00022737"/>
    </source>
</evidence>
<feature type="domain" description="C2H2-type" evidence="7">
    <location>
        <begin position="403"/>
        <end position="430"/>
    </location>
</feature>
<gene>
    <name evidence="8" type="ORF">B5V51_5723</name>
</gene>
<feature type="compositionally biased region" description="Basic and acidic residues" evidence="6">
    <location>
        <begin position="98"/>
        <end position="129"/>
    </location>
</feature>
<feature type="region of interest" description="Disordered" evidence="6">
    <location>
        <begin position="596"/>
        <end position="628"/>
    </location>
</feature>
<feature type="compositionally biased region" description="Basic and acidic residues" evidence="6">
    <location>
        <begin position="144"/>
        <end position="156"/>
    </location>
</feature>
<dbReference type="PROSITE" id="PS00028">
    <property type="entry name" value="ZINC_FINGER_C2H2_1"/>
    <property type="match status" value="7"/>
</dbReference>
<evidence type="ECO:0000256" key="4">
    <source>
        <dbReference type="ARBA" id="ARBA00022833"/>
    </source>
</evidence>
<name>A0A2A4J8Y5_HELVI</name>
<dbReference type="InterPro" id="IPR013087">
    <property type="entry name" value="Znf_C2H2_type"/>
</dbReference>
<dbReference type="AlphaFoldDB" id="A0A2A4J8Y5"/>
<evidence type="ECO:0000256" key="6">
    <source>
        <dbReference type="SAM" id="MobiDB-lite"/>
    </source>
</evidence>
<feature type="compositionally biased region" description="Polar residues" evidence="6">
    <location>
        <begin position="236"/>
        <end position="250"/>
    </location>
</feature>
<evidence type="ECO:0000256" key="5">
    <source>
        <dbReference type="PROSITE-ProRule" id="PRU00042"/>
    </source>
</evidence>
<proteinExistence type="predicted"/>
<feature type="domain" description="C2H2-type" evidence="7">
    <location>
        <begin position="558"/>
        <end position="586"/>
    </location>
</feature>